<name>A0A512HDD8_9HYPH</name>
<dbReference type="InterPro" id="IPR039420">
    <property type="entry name" value="WalR-like"/>
</dbReference>
<evidence type="ECO:0000256" key="5">
    <source>
        <dbReference type="ARBA" id="ARBA00023015"/>
    </source>
</evidence>
<dbReference type="FunFam" id="3.40.50.2300:FF:000001">
    <property type="entry name" value="DNA-binding response regulator PhoB"/>
    <property type="match status" value="1"/>
</dbReference>
<keyword evidence="5" id="KW-0805">Transcription regulation</keyword>
<evidence type="ECO:0000256" key="8">
    <source>
        <dbReference type="ARBA" id="ARBA00023163"/>
    </source>
</evidence>
<dbReference type="InterPro" id="IPR001789">
    <property type="entry name" value="Sig_transdc_resp-reg_receiver"/>
</dbReference>
<dbReference type="PANTHER" id="PTHR48111:SF4">
    <property type="entry name" value="DNA-BINDING DUAL TRANSCRIPTIONAL REGULATOR OMPR"/>
    <property type="match status" value="1"/>
</dbReference>
<dbReference type="Proteomes" id="UP000321717">
    <property type="component" value="Unassembled WGS sequence"/>
</dbReference>
<gene>
    <name evidence="14" type="ORF">RNA01_04050</name>
</gene>
<reference evidence="14 15" key="1">
    <citation type="submission" date="2019-07" db="EMBL/GenBank/DDBJ databases">
        <title>Whole genome shotgun sequence of Rhizobium naphthalenivorans NBRC 107585.</title>
        <authorList>
            <person name="Hosoyama A."/>
            <person name="Uohara A."/>
            <person name="Ohji S."/>
            <person name="Ichikawa N."/>
        </authorList>
    </citation>
    <scope>NUCLEOTIDE SEQUENCE [LARGE SCALE GENOMIC DNA]</scope>
    <source>
        <strain evidence="14 15">NBRC 107585</strain>
    </source>
</reference>
<dbReference type="AlphaFoldDB" id="A0A512HDD8"/>
<proteinExistence type="predicted"/>
<dbReference type="GO" id="GO:0000156">
    <property type="term" value="F:phosphorelay response regulator activity"/>
    <property type="evidence" value="ECO:0007669"/>
    <property type="project" value="TreeGrafter"/>
</dbReference>
<dbReference type="SUPFAM" id="SSF52172">
    <property type="entry name" value="CheY-like"/>
    <property type="match status" value="1"/>
</dbReference>
<dbReference type="InterPro" id="IPR001867">
    <property type="entry name" value="OmpR/PhoB-type_DNA-bd"/>
</dbReference>
<feature type="domain" description="OmpR/PhoB-type" evidence="13">
    <location>
        <begin position="159"/>
        <end position="259"/>
    </location>
</feature>
<accession>A0A512HDD8</accession>
<dbReference type="GO" id="GO:0032993">
    <property type="term" value="C:protein-DNA complex"/>
    <property type="evidence" value="ECO:0007669"/>
    <property type="project" value="TreeGrafter"/>
</dbReference>
<dbReference type="GO" id="GO:0000976">
    <property type="term" value="F:transcription cis-regulatory region binding"/>
    <property type="evidence" value="ECO:0007669"/>
    <property type="project" value="TreeGrafter"/>
</dbReference>
<keyword evidence="6 11" id="KW-0238">DNA-binding</keyword>
<evidence type="ECO:0000256" key="1">
    <source>
        <dbReference type="ARBA" id="ARBA00004496"/>
    </source>
</evidence>
<dbReference type="SMART" id="SM00448">
    <property type="entry name" value="REC"/>
    <property type="match status" value="1"/>
</dbReference>
<dbReference type="Pfam" id="PF00072">
    <property type="entry name" value="Response_reg"/>
    <property type="match status" value="1"/>
</dbReference>
<dbReference type="Gene3D" id="3.40.50.2300">
    <property type="match status" value="1"/>
</dbReference>
<dbReference type="InterPro" id="IPR036388">
    <property type="entry name" value="WH-like_DNA-bd_sf"/>
</dbReference>
<evidence type="ECO:0000256" key="4">
    <source>
        <dbReference type="ARBA" id="ARBA00023012"/>
    </source>
</evidence>
<evidence type="ECO:0000256" key="9">
    <source>
        <dbReference type="ARBA" id="ARBA00067337"/>
    </source>
</evidence>
<evidence type="ECO:0000313" key="15">
    <source>
        <dbReference type="Proteomes" id="UP000321717"/>
    </source>
</evidence>
<dbReference type="GO" id="GO:0005829">
    <property type="term" value="C:cytosol"/>
    <property type="evidence" value="ECO:0007669"/>
    <property type="project" value="TreeGrafter"/>
</dbReference>
<dbReference type="PANTHER" id="PTHR48111">
    <property type="entry name" value="REGULATOR OF RPOS"/>
    <property type="match status" value="1"/>
</dbReference>
<dbReference type="Pfam" id="PF00486">
    <property type="entry name" value="Trans_reg_C"/>
    <property type="match status" value="1"/>
</dbReference>
<dbReference type="Gene3D" id="6.10.250.690">
    <property type="match status" value="1"/>
</dbReference>
<protein>
    <recommendedName>
        <fullName evidence="9">Regulatory protein VirG</fullName>
    </recommendedName>
</protein>
<keyword evidence="4" id="KW-0902">Two-component regulatory system</keyword>
<evidence type="ECO:0000259" key="12">
    <source>
        <dbReference type="PROSITE" id="PS50110"/>
    </source>
</evidence>
<dbReference type="SMART" id="SM00862">
    <property type="entry name" value="Trans_reg_C"/>
    <property type="match status" value="1"/>
</dbReference>
<comment type="caution">
    <text evidence="14">The sequence shown here is derived from an EMBL/GenBank/DDBJ whole genome shotgun (WGS) entry which is preliminary data.</text>
</comment>
<dbReference type="GO" id="GO:0006355">
    <property type="term" value="P:regulation of DNA-templated transcription"/>
    <property type="evidence" value="ECO:0007669"/>
    <property type="project" value="InterPro"/>
</dbReference>
<evidence type="ECO:0000259" key="13">
    <source>
        <dbReference type="PROSITE" id="PS51755"/>
    </source>
</evidence>
<dbReference type="FunFam" id="1.10.10.10:FF:000099">
    <property type="entry name" value="Two-component system response regulator TorR"/>
    <property type="match status" value="1"/>
</dbReference>
<evidence type="ECO:0000256" key="7">
    <source>
        <dbReference type="ARBA" id="ARBA00023159"/>
    </source>
</evidence>
<comment type="subcellular location">
    <subcellularLocation>
        <location evidence="1">Cytoplasm</location>
    </subcellularLocation>
</comment>
<keyword evidence="8" id="KW-0804">Transcription</keyword>
<organism evidence="14 15">
    <name type="scientific">Ciceribacter naphthalenivorans</name>
    <dbReference type="NCBI Taxonomy" id="1118451"/>
    <lineage>
        <taxon>Bacteria</taxon>
        <taxon>Pseudomonadati</taxon>
        <taxon>Pseudomonadota</taxon>
        <taxon>Alphaproteobacteria</taxon>
        <taxon>Hyphomicrobiales</taxon>
        <taxon>Rhizobiaceae</taxon>
        <taxon>Ciceribacter</taxon>
    </lineage>
</organism>
<dbReference type="CDD" id="cd00383">
    <property type="entry name" value="trans_reg_C"/>
    <property type="match status" value="1"/>
</dbReference>
<feature type="modified residue" description="4-aspartylphosphate" evidence="10">
    <location>
        <position position="83"/>
    </location>
</feature>
<dbReference type="InterPro" id="IPR011006">
    <property type="entry name" value="CheY-like_superfamily"/>
</dbReference>
<feature type="domain" description="Response regulatory" evidence="12">
    <location>
        <begin position="34"/>
        <end position="147"/>
    </location>
</feature>
<keyword evidence="7" id="KW-0010">Activator</keyword>
<keyword evidence="2" id="KW-0963">Cytoplasm</keyword>
<evidence type="ECO:0000313" key="14">
    <source>
        <dbReference type="EMBL" id="GEO83473.1"/>
    </source>
</evidence>
<keyword evidence="3 10" id="KW-0597">Phosphoprotein</keyword>
<sequence>MLQFVSTARNRLIRAALTHILAIMTSQPISQPQTILIADDDADIRRLVGDLLAREGYRVERAEDGAELDVILRRTPVDLFILDLMMPGEDGLSICRRLRAGDDTPILMLTAKGDETDRVVGLELGADDYLVKPFGTRELLARIRALLRRAGQRPRTAATRRYTFDRFVIDLDARSLVIDDADPVPLTSSEFDLLACFVTRPRRVLSRDQILDWTHGRLSDPFDRTVDILVSRLRKKLDAAGSGTGLITTVRNNGYLLTAIVRQVP</sequence>
<evidence type="ECO:0000256" key="2">
    <source>
        <dbReference type="ARBA" id="ARBA00022490"/>
    </source>
</evidence>
<evidence type="ECO:0000256" key="10">
    <source>
        <dbReference type="PROSITE-ProRule" id="PRU00169"/>
    </source>
</evidence>
<dbReference type="PROSITE" id="PS50110">
    <property type="entry name" value="RESPONSE_REGULATORY"/>
    <property type="match status" value="1"/>
</dbReference>
<dbReference type="Gene3D" id="1.10.10.10">
    <property type="entry name" value="Winged helix-like DNA-binding domain superfamily/Winged helix DNA-binding domain"/>
    <property type="match status" value="1"/>
</dbReference>
<dbReference type="EMBL" id="BJZP01000002">
    <property type="protein sequence ID" value="GEO83473.1"/>
    <property type="molecule type" value="Genomic_DNA"/>
</dbReference>
<keyword evidence="15" id="KW-1185">Reference proteome</keyword>
<dbReference type="InterPro" id="IPR016032">
    <property type="entry name" value="Sig_transdc_resp-reg_C-effctor"/>
</dbReference>
<dbReference type="SUPFAM" id="SSF46894">
    <property type="entry name" value="C-terminal effector domain of the bipartite response regulators"/>
    <property type="match status" value="1"/>
</dbReference>
<evidence type="ECO:0000256" key="3">
    <source>
        <dbReference type="ARBA" id="ARBA00022553"/>
    </source>
</evidence>
<evidence type="ECO:0000256" key="6">
    <source>
        <dbReference type="ARBA" id="ARBA00023125"/>
    </source>
</evidence>
<evidence type="ECO:0000256" key="11">
    <source>
        <dbReference type="PROSITE-ProRule" id="PRU01091"/>
    </source>
</evidence>
<dbReference type="PROSITE" id="PS51755">
    <property type="entry name" value="OMPR_PHOB"/>
    <property type="match status" value="1"/>
</dbReference>
<feature type="DNA-binding region" description="OmpR/PhoB-type" evidence="11">
    <location>
        <begin position="159"/>
        <end position="259"/>
    </location>
</feature>